<sequence length="341" mass="40259">MLPFTHFKNKISKFEDVLRIADKLGLDSSEYVNNSVKVLHSLKREDFDKSMGRKMSYIGTNINYREICESILDGTIEPYINENVSCGYCYGRYNTIIYDILIEKLCKDIKKRKVIFLNITCEEYSIDRDEESGYCTHGTCALLVPKKKGYNMFYMNPHGEVVKTYTYFEKVISRTRNKNLNFDGVIIDCIVMKTIINQCNRRFDTNINYDYTHTHNYYGVNLQEEDTRGVCFIFPSIIYYYFAKYYTKKRELRIKDKFKTIPSFKEMLESGSFNLAIHSCFTDFNKNYEKAVFKHINSQNTHTHLVGKLIKCLGKSKLHFLKNMTNTMVSFINQDYFQKKI</sequence>
<dbReference type="AlphaFoldDB" id="A0A6C0JBX2"/>
<accession>A0A6C0JBX2</accession>
<name>A0A6C0JBX2_9ZZZZ</name>
<protein>
    <submittedName>
        <fullName evidence="1">Uncharacterized protein</fullName>
    </submittedName>
</protein>
<proteinExistence type="predicted"/>
<reference evidence="1" key="1">
    <citation type="journal article" date="2020" name="Nature">
        <title>Giant virus diversity and host interactions through global metagenomics.</title>
        <authorList>
            <person name="Schulz F."/>
            <person name="Roux S."/>
            <person name="Paez-Espino D."/>
            <person name="Jungbluth S."/>
            <person name="Walsh D.A."/>
            <person name="Denef V.J."/>
            <person name="McMahon K.D."/>
            <person name="Konstantinidis K.T."/>
            <person name="Eloe-Fadrosh E.A."/>
            <person name="Kyrpides N.C."/>
            <person name="Woyke T."/>
        </authorList>
    </citation>
    <scope>NUCLEOTIDE SEQUENCE</scope>
    <source>
        <strain evidence="1">GVMAG-M-3300025880-75</strain>
    </source>
</reference>
<dbReference type="EMBL" id="MN740356">
    <property type="protein sequence ID" value="QHU02331.1"/>
    <property type="molecule type" value="Genomic_DNA"/>
</dbReference>
<evidence type="ECO:0000313" key="1">
    <source>
        <dbReference type="EMBL" id="QHU02331.1"/>
    </source>
</evidence>
<organism evidence="1">
    <name type="scientific">viral metagenome</name>
    <dbReference type="NCBI Taxonomy" id="1070528"/>
    <lineage>
        <taxon>unclassified sequences</taxon>
        <taxon>metagenomes</taxon>
        <taxon>organismal metagenomes</taxon>
    </lineage>
</organism>